<evidence type="ECO:0000313" key="1">
    <source>
        <dbReference type="EMBL" id="KAJ9548069.1"/>
    </source>
</evidence>
<dbReference type="SUPFAM" id="SSF53335">
    <property type="entry name" value="S-adenosyl-L-methionine-dependent methyltransferases"/>
    <property type="match status" value="1"/>
</dbReference>
<name>A0AA38SSK6_9ASTR</name>
<keyword evidence="2" id="KW-1185">Reference proteome</keyword>
<dbReference type="PANTHER" id="PTHR45180:SF1">
    <property type="entry name" value="OS01G0307686 PROTEIN"/>
    <property type="match status" value="1"/>
</dbReference>
<dbReference type="Proteomes" id="UP001172457">
    <property type="component" value="Chromosome 5"/>
</dbReference>
<dbReference type="EMBL" id="JARYMX010000005">
    <property type="protein sequence ID" value="KAJ9548069.1"/>
    <property type="molecule type" value="Genomic_DNA"/>
</dbReference>
<evidence type="ECO:0008006" key="3">
    <source>
        <dbReference type="Google" id="ProtNLM"/>
    </source>
</evidence>
<organism evidence="1 2">
    <name type="scientific">Centaurea solstitialis</name>
    <name type="common">yellow star-thistle</name>
    <dbReference type="NCBI Taxonomy" id="347529"/>
    <lineage>
        <taxon>Eukaryota</taxon>
        <taxon>Viridiplantae</taxon>
        <taxon>Streptophyta</taxon>
        <taxon>Embryophyta</taxon>
        <taxon>Tracheophyta</taxon>
        <taxon>Spermatophyta</taxon>
        <taxon>Magnoliopsida</taxon>
        <taxon>eudicotyledons</taxon>
        <taxon>Gunneridae</taxon>
        <taxon>Pentapetalae</taxon>
        <taxon>asterids</taxon>
        <taxon>campanulids</taxon>
        <taxon>Asterales</taxon>
        <taxon>Asteraceae</taxon>
        <taxon>Carduoideae</taxon>
        <taxon>Cardueae</taxon>
        <taxon>Centaureinae</taxon>
        <taxon>Centaurea</taxon>
    </lineage>
</organism>
<proteinExistence type="predicted"/>
<evidence type="ECO:0000313" key="2">
    <source>
        <dbReference type="Proteomes" id="UP001172457"/>
    </source>
</evidence>
<reference evidence="1" key="1">
    <citation type="submission" date="2023-03" db="EMBL/GenBank/DDBJ databases">
        <title>Chromosome-scale reference genome and RAD-based genetic map of yellow starthistle (Centaurea solstitialis) reveal putative structural variation and QTLs associated with invader traits.</title>
        <authorList>
            <person name="Reatini B."/>
            <person name="Cang F.A."/>
            <person name="Jiang Q."/>
            <person name="Mckibben M.T.W."/>
            <person name="Barker M.S."/>
            <person name="Rieseberg L.H."/>
            <person name="Dlugosch K.M."/>
        </authorList>
    </citation>
    <scope>NUCLEOTIDE SEQUENCE</scope>
    <source>
        <strain evidence="1">CAN-66</strain>
        <tissue evidence="1">Leaf</tissue>
    </source>
</reference>
<dbReference type="PANTHER" id="PTHR45180">
    <property type="entry name" value="OS01G0307686 PROTEIN"/>
    <property type="match status" value="1"/>
</dbReference>
<dbReference type="InterPro" id="IPR029063">
    <property type="entry name" value="SAM-dependent_MTases_sf"/>
</dbReference>
<accession>A0AA38SSK6</accession>
<comment type="caution">
    <text evidence="1">The sequence shown here is derived from an EMBL/GenBank/DDBJ whole genome shotgun (WGS) entry which is preliminary data.</text>
</comment>
<dbReference type="AlphaFoldDB" id="A0AA38SSK6"/>
<dbReference type="Gene3D" id="3.40.50.150">
    <property type="entry name" value="Vaccinia Virus protein VP39"/>
    <property type="match status" value="1"/>
</dbReference>
<sequence>MADLFLNKLNNIQPHGQAIHKISCEHIHEGFGTDTSNKQLELLQSSPSSLHLYFPNISPSELNRSVESSVDLVTVAQALHWFDNESFYDQVKWILKKPNGVIAAWCYTIPEIDDQFDPFSESSTRNRNLIGLLRGLG</sequence>
<protein>
    <recommendedName>
        <fullName evidence="3">Methyltransferase type 11 domain-containing protein</fullName>
    </recommendedName>
</protein>
<gene>
    <name evidence="1" type="ORF">OSB04_020612</name>
</gene>